<feature type="compositionally biased region" description="Low complexity" evidence="1">
    <location>
        <begin position="67"/>
        <end position="79"/>
    </location>
</feature>
<proteinExistence type="predicted"/>
<name>K0RTE0_THAOC</name>
<feature type="region of interest" description="Disordered" evidence="1">
    <location>
        <begin position="33"/>
        <end position="101"/>
    </location>
</feature>
<reference evidence="2 3" key="1">
    <citation type="journal article" date="2012" name="Genome Biol.">
        <title>Genome and low-iron response of an oceanic diatom adapted to chronic iron limitation.</title>
        <authorList>
            <person name="Lommer M."/>
            <person name="Specht M."/>
            <person name="Roy A.S."/>
            <person name="Kraemer L."/>
            <person name="Andreson R."/>
            <person name="Gutowska M.A."/>
            <person name="Wolf J."/>
            <person name="Bergner S.V."/>
            <person name="Schilhabel M.B."/>
            <person name="Klostermeier U.C."/>
            <person name="Beiko R.G."/>
            <person name="Rosenstiel P."/>
            <person name="Hippler M."/>
            <person name="Laroche J."/>
        </authorList>
    </citation>
    <scope>NUCLEOTIDE SEQUENCE [LARGE SCALE GENOMIC DNA]</scope>
    <source>
        <strain evidence="2 3">CCMP1005</strain>
    </source>
</reference>
<organism evidence="2 3">
    <name type="scientific">Thalassiosira oceanica</name>
    <name type="common">Marine diatom</name>
    <dbReference type="NCBI Taxonomy" id="159749"/>
    <lineage>
        <taxon>Eukaryota</taxon>
        <taxon>Sar</taxon>
        <taxon>Stramenopiles</taxon>
        <taxon>Ochrophyta</taxon>
        <taxon>Bacillariophyta</taxon>
        <taxon>Coscinodiscophyceae</taxon>
        <taxon>Thalassiosirophycidae</taxon>
        <taxon>Thalassiosirales</taxon>
        <taxon>Thalassiosiraceae</taxon>
        <taxon>Thalassiosira</taxon>
    </lineage>
</organism>
<feature type="compositionally biased region" description="Basic and acidic residues" evidence="1">
    <location>
        <begin position="42"/>
        <end position="52"/>
    </location>
</feature>
<evidence type="ECO:0000313" key="2">
    <source>
        <dbReference type="EMBL" id="EJK49957.1"/>
    </source>
</evidence>
<dbReference type="AlphaFoldDB" id="K0RTE0"/>
<evidence type="ECO:0000256" key="1">
    <source>
        <dbReference type="SAM" id="MobiDB-lite"/>
    </source>
</evidence>
<comment type="caution">
    <text evidence="2">The sequence shown here is derived from an EMBL/GenBank/DDBJ whole genome shotgun (WGS) entry which is preliminary data.</text>
</comment>
<dbReference type="EMBL" id="AGNL01044307">
    <property type="protein sequence ID" value="EJK49957.1"/>
    <property type="molecule type" value="Genomic_DNA"/>
</dbReference>
<keyword evidence="3" id="KW-1185">Reference proteome</keyword>
<gene>
    <name evidence="2" type="ORF">THAOC_31112</name>
</gene>
<sequence>MYVEEALSHDIIQADAVQLWRAQIRTNCAWCPPGPPFLARGADAEPRRKEEGGSEGTAVRKRKRLKSQAQSEESSSPAFSDDDPEPRPQIVAVRPVHPSRHCHRRRAITALHRTDAACAMPTIKLTDTEVKGNTRIHRSPA</sequence>
<evidence type="ECO:0000313" key="3">
    <source>
        <dbReference type="Proteomes" id="UP000266841"/>
    </source>
</evidence>
<accession>K0RTE0</accession>
<protein>
    <submittedName>
        <fullName evidence="2">Uncharacterized protein</fullName>
    </submittedName>
</protein>
<dbReference type="Proteomes" id="UP000266841">
    <property type="component" value="Unassembled WGS sequence"/>
</dbReference>